<accession>A0A6A5ZL39</accession>
<protein>
    <submittedName>
        <fullName evidence="1">Uncharacterized protein</fullName>
    </submittedName>
</protein>
<dbReference type="AlphaFoldDB" id="A0A6A5ZL39"/>
<dbReference type="EMBL" id="ML977316">
    <property type="protein sequence ID" value="KAF2119158.1"/>
    <property type="molecule type" value="Genomic_DNA"/>
</dbReference>
<gene>
    <name evidence="1" type="ORF">BDV96DRAFT_371743</name>
</gene>
<sequence>MISQPWFDRLLLPVHQISNSTGGFYQHLYIDNSILYIQLFRCGSLCDLPTISIRSGKFMQNETKSRKHLETRLRNRRFDIPNFDSTTWQTLCFPLKVSEPLAFAPSALPSTVATGFMGGKFIELLHSRSLKRSETNSGHAKFCPGDDHAGRCEFGVRGAYAVGLIQFVAREMLRHKQISTGRRYTSMPTTLALIHSSSNSETAVGRLIRRESLGLITVAGGFREAR</sequence>
<dbReference type="Proteomes" id="UP000799770">
    <property type="component" value="Unassembled WGS sequence"/>
</dbReference>
<proteinExistence type="predicted"/>
<evidence type="ECO:0000313" key="2">
    <source>
        <dbReference type="Proteomes" id="UP000799770"/>
    </source>
</evidence>
<organism evidence="1 2">
    <name type="scientific">Lophiotrema nucula</name>
    <dbReference type="NCBI Taxonomy" id="690887"/>
    <lineage>
        <taxon>Eukaryota</taxon>
        <taxon>Fungi</taxon>
        <taxon>Dikarya</taxon>
        <taxon>Ascomycota</taxon>
        <taxon>Pezizomycotina</taxon>
        <taxon>Dothideomycetes</taxon>
        <taxon>Pleosporomycetidae</taxon>
        <taxon>Pleosporales</taxon>
        <taxon>Lophiotremataceae</taxon>
        <taxon>Lophiotrema</taxon>
    </lineage>
</organism>
<keyword evidence="2" id="KW-1185">Reference proteome</keyword>
<reference evidence="1" key="1">
    <citation type="journal article" date="2020" name="Stud. Mycol.">
        <title>101 Dothideomycetes genomes: a test case for predicting lifestyles and emergence of pathogens.</title>
        <authorList>
            <person name="Haridas S."/>
            <person name="Albert R."/>
            <person name="Binder M."/>
            <person name="Bloem J."/>
            <person name="Labutti K."/>
            <person name="Salamov A."/>
            <person name="Andreopoulos B."/>
            <person name="Baker S."/>
            <person name="Barry K."/>
            <person name="Bills G."/>
            <person name="Bluhm B."/>
            <person name="Cannon C."/>
            <person name="Castanera R."/>
            <person name="Culley D."/>
            <person name="Daum C."/>
            <person name="Ezra D."/>
            <person name="Gonzalez J."/>
            <person name="Henrissat B."/>
            <person name="Kuo A."/>
            <person name="Liang C."/>
            <person name="Lipzen A."/>
            <person name="Lutzoni F."/>
            <person name="Magnuson J."/>
            <person name="Mondo S."/>
            <person name="Nolan M."/>
            <person name="Ohm R."/>
            <person name="Pangilinan J."/>
            <person name="Park H.-J."/>
            <person name="Ramirez L."/>
            <person name="Alfaro M."/>
            <person name="Sun H."/>
            <person name="Tritt A."/>
            <person name="Yoshinaga Y."/>
            <person name="Zwiers L.-H."/>
            <person name="Turgeon B."/>
            <person name="Goodwin S."/>
            <person name="Spatafora J."/>
            <person name="Crous P."/>
            <person name="Grigoriev I."/>
        </authorList>
    </citation>
    <scope>NUCLEOTIDE SEQUENCE</scope>
    <source>
        <strain evidence="1">CBS 627.86</strain>
    </source>
</reference>
<evidence type="ECO:0000313" key="1">
    <source>
        <dbReference type="EMBL" id="KAF2119158.1"/>
    </source>
</evidence>
<name>A0A6A5ZL39_9PLEO</name>